<comment type="caution">
    <text evidence="7">The sequence shown here is derived from an EMBL/GenBank/DDBJ whole genome shotgun (WGS) entry which is preliminary data.</text>
</comment>
<feature type="compositionally biased region" description="Basic and acidic residues" evidence="6">
    <location>
        <begin position="222"/>
        <end position="236"/>
    </location>
</feature>
<feature type="non-terminal residue" evidence="7">
    <location>
        <position position="1"/>
    </location>
</feature>
<gene>
    <name evidence="7" type="ORF">OSTQU699_LOCUS1033</name>
</gene>
<dbReference type="Pfam" id="PF03133">
    <property type="entry name" value="TTL"/>
    <property type="match status" value="1"/>
</dbReference>
<keyword evidence="4" id="KW-0067">ATP-binding</keyword>
<protein>
    <recommendedName>
        <fullName evidence="5">Tubulin--tyrosine ligase-like protein 9</fullName>
    </recommendedName>
</protein>
<evidence type="ECO:0000313" key="7">
    <source>
        <dbReference type="EMBL" id="CAD7695672.1"/>
    </source>
</evidence>
<name>A0A8S1IM63_9CHLO</name>
<dbReference type="PANTHER" id="PTHR12241">
    <property type="entry name" value="TUBULIN POLYGLUTAMYLASE"/>
    <property type="match status" value="1"/>
</dbReference>
<feature type="region of interest" description="Disordered" evidence="6">
    <location>
        <begin position="191"/>
        <end position="236"/>
    </location>
</feature>
<dbReference type="OrthoDB" id="202825at2759"/>
<dbReference type="PANTHER" id="PTHR12241:SF39">
    <property type="entry name" value="TUBULIN POLYGLUTAMYLASE TTLL9-RELATED"/>
    <property type="match status" value="1"/>
</dbReference>
<dbReference type="Gene3D" id="3.30.470.20">
    <property type="entry name" value="ATP-grasp fold, B domain"/>
    <property type="match status" value="1"/>
</dbReference>
<evidence type="ECO:0000256" key="6">
    <source>
        <dbReference type="SAM" id="MobiDB-lite"/>
    </source>
</evidence>
<reference evidence="7" key="1">
    <citation type="submission" date="2020-12" db="EMBL/GenBank/DDBJ databases">
        <authorList>
            <person name="Iha C."/>
        </authorList>
    </citation>
    <scope>NUCLEOTIDE SEQUENCE</scope>
</reference>
<accession>A0A8S1IM63</accession>
<keyword evidence="8" id="KW-1185">Reference proteome</keyword>
<dbReference type="GO" id="GO:0036064">
    <property type="term" value="C:ciliary basal body"/>
    <property type="evidence" value="ECO:0007669"/>
    <property type="project" value="TreeGrafter"/>
</dbReference>
<comment type="similarity">
    <text evidence="1">Belongs to the tubulin--tyrosine ligase family.</text>
</comment>
<dbReference type="GO" id="GO:0015631">
    <property type="term" value="F:tubulin binding"/>
    <property type="evidence" value="ECO:0007669"/>
    <property type="project" value="TreeGrafter"/>
</dbReference>
<dbReference type="EMBL" id="CAJHUC010000375">
    <property type="protein sequence ID" value="CAD7695672.1"/>
    <property type="molecule type" value="Genomic_DNA"/>
</dbReference>
<dbReference type="SUPFAM" id="SSF56059">
    <property type="entry name" value="Glutathione synthetase ATP-binding domain-like"/>
    <property type="match status" value="1"/>
</dbReference>
<evidence type="ECO:0000256" key="1">
    <source>
        <dbReference type="ARBA" id="ARBA00006820"/>
    </source>
</evidence>
<dbReference type="Proteomes" id="UP000708148">
    <property type="component" value="Unassembled WGS sequence"/>
</dbReference>
<evidence type="ECO:0000256" key="2">
    <source>
        <dbReference type="ARBA" id="ARBA00022598"/>
    </source>
</evidence>
<evidence type="ECO:0000256" key="4">
    <source>
        <dbReference type="ARBA" id="ARBA00022840"/>
    </source>
</evidence>
<dbReference type="GO" id="GO:0000226">
    <property type="term" value="P:microtubule cytoskeleton organization"/>
    <property type="evidence" value="ECO:0007669"/>
    <property type="project" value="TreeGrafter"/>
</dbReference>
<feature type="region of interest" description="Disordered" evidence="6">
    <location>
        <begin position="92"/>
        <end position="121"/>
    </location>
</feature>
<evidence type="ECO:0000256" key="5">
    <source>
        <dbReference type="ARBA" id="ARBA00030445"/>
    </source>
</evidence>
<evidence type="ECO:0000313" key="8">
    <source>
        <dbReference type="Proteomes" id="UP000708148"/>
    </source>
</evidence>
<evidence type="ECO:0000256" key="3">
    <source>
        <dbReference type="ARBA" id="ARBA00022741"/>
    </source>
</evidence>
<keyword evidence="3" id="KW-0547">Nucleotide-binding</keyword>
<dbReference type="InterPro" id="IPR004344">
    <property type="entry name" value="TTL/TTLL_fam"/>
</dbReference>
<organism evidence="7 8">
    <name type="scientific">Ostreobium quekettii</name>
    <dbReference type="NCBI Taxonomy" id="121088"/>
    <lineage>
        <taxon>Eukaryota</taxon>
        <taxon>Viridiplantae</taxon>
        <taxon>Chlorophyta</taxon>
        <taxon>core chlorophytes</taxon>
        <taxon>Ulvophyceae</taxon>
        <taxon>TCBD clade</taxon>
        <taxon>Bryopsidales</taxon>
        <taxon>Ostreobineae</taxon>
        <taxon>Ostreobiaceae</taxon>
        <taxon>Ostreobium</taxon>
    </lineage>
</organism>
<sequence length="236" mass="26255">IRDITALALISVDSKINSQIQVRVPQRNSCFEIFGFDIILDEHLRAWLLEVNTFPDLAASSPLDLKIKGCLVEDMLQLVGVAPCNVGAVRRRDSQRRQRSLQRGRAPKEAAAEGRPSQTGTVMDACRLDVESLEPAHLPDFVKQTEGELQRRGGWQPVLPCLEDPHRYDDLQETRRYSNVILARYFAAKAGRRPAGDAAPSESGQQSLGAPVAANRDEQEDSDQKDQKSQQEVGRV</sequence>
<dbReference type="PROSITE" id="PS51221">
    <property type="entry name" value="TTL"/>
    <property type="match status" value="1"/>
</dbReference>
<dbReference type="GO" id="GO:0070740">
    <property type="term" value="F:tubulin-glutamic acid ligase activity"/>
    <property type="evidence" value="ECO:0007669"/>
    <property type="project" value="TreeGrafter"/>
</dbReference>
<proteinExistence type="inferred from homology"/>
<dbReference type="GO" id="GO:0005524">
    <property type="term" value="F:ATP binding"/>
    <property type="evidence" value="ECO:0007669"/>
    <property type="project" value="UniProtKB-KW"/>
</dbReference>
<keyword evidence="2" id="KW-0436">Ligase</keyword>
<dbReference type="AlphaFoldDB" id="A0A8S1IM63"/>